<dbReference type="InParanoid" id="A0A7M7HDF4"/>
<dbReference type="KEGG" id="nvi:103318064"/>
<dbReference type="AlphaFoldDB" id="A0A7M7HDF4"/>
<reference evidence="2" key="1">
    <citation type="submission" date="2021-01" db="UniProtKB">
        <authorList>
            <consortium name="EnsemblMetazoa"/>
        </authorList>
    </citation>
    <scope>IDENTIFICATION</scope>
</reference>
<evidence type="ECO:0000313" key="3">
    <source>
        <dbReference type="Proteomes" id="UP000002358"/>
    </source>
</evidence>
<feature type="coiled-coil region" evidence="1">
    <location>
        <begin position="122"/>
        <end position="149"/>
    </location>
</feature>
<dbReference type="RefSeq" id="XP_008217413.1">
    <property type="nucleotide sequence ID" value="XM_008219191.1"/>
</dbReference>
<dbReference type="OrthoDB" id="6781244at2759"/>
<proteinExistence type="predicted"/>
<evidence type="ECO:0000256" key="1">
    <source>
        <dbReference type="SAM" id="Coils"/>
    </source>
</evidence>
<evidence type="ECO:0000313" key="2">
    <source>
        <dbReference type="EnsemblMetazoa" id="XP_008217413"/>
    </source>
</evidence>
<dbReference type="Gene3D" id="3.60.10.10">
    <property type="entry name" value="Endonuclease/exonuclease/phosphatase"/>
    <property type="match status" value="1"/>
</dbReference>
<keyword evidence="3" id="KW-1185">Reference proteome</keyword>
<organism evidence="2 3">
    <name type="scientific">Nasonia vitripennis</name>
    <name type="common">Parasitic wasp</name>
    <dbReference type="NCBI Taxonomy" id="7425"/>
    <lineage>
        <taxon>Eukaryota</taxon>
        <taxon>Metazoa</taxon>
        <taxon>Ecdysozoa</taxon>
        <taxon>Arthropoda</taxon>
        <taxon>Hexapoda</taxon>
        <taxon>Insecta</taxon>
        <taxon>Pterygota</taxon>
        <taxon>Neoptera</taxon>
        <taxon>Endopterygota</taxon>
        <taxon>Hymenoptera</taxon>
        <taxon>Apocrita</taxon>
        <taxon>Proctotrupomorpha</taxon>
        <taxon>Chalcidoidea</taxon>
        <taxon>Pteromalidae</taxon>
        <taxon>Pteromalinae</taxon>
        <taxon>Nasonia</taxon>
    </lineage>
</organism>
<accession>A0A7M7HDF4</accession>
<protein>
    <recommendedName>
        <fullName evidence="4">Endonuclease/exonuclease/phosphatase domain-containing protein</fullName>
    </recommendedName>
</protein>
<keyword evidence="1" id="KW-0175">Coiled coil</keyword>
<dbReference type="SUPFAM" id="SSF56219">
    <property type="entry name" value="DNase I-like"/>
    <property type="match status" value="1"/>
</dbReference>
<dbReference type="GeneID" id="103318064"/>
<dbReference type="InterPro" id="IPR036691">
    <property type="entry name" value="Endo/exonu/phosph_ase_sf"/>
</dbReference>
<evidence type="ECO:0008006" key="4">
    <source>
        <dbReference type="Google" id="ProtNLM"/>
    </source>
</evidence>
<dbReference type="Proteomes" id="UP000002358">
    <property type="component" value="Unassembled WGS sequence"/>
</dbReference>
<name>A0A7M7HDF4_NASVI</name>
<dbReference type="EnsemblMetazoa" id="XM_008219191">
    <property type="protein sequence ID" value="XP_008217413"/>
    <property type="gene ID" value="LOC103318064"/>
</dbReference>
<sequence length="239" mass="28595">MDFLNTGSRPTFRNAVREEIIDITLAFRNVWSEVMDWRVSKEVSMSDHQHIVFRLKRNPRKINWVGYREELKAKISSFRVTYETTEDIDHCSRILRDIIISFYENNCELRLKRPSKSAPWWNKSLEKRMKKVRRLYNNYKKEIEKAGVEGWKRYCKSRSTVSDTARLYIVLQHPKKPLTDSIRLVTGDWAKNGQEALKSLIKTHFPDFKEGARSEAVKLMARREDWRLMKRITDKARIR</sequence>